<dbReference type="KEGG" id="mka:MK0326"/>
<sequence>MRIVDWCALDPRAYDEGRRRVAARACPDPQPYWVNGEPLVFQTPTLIFGDRGDGKYPIAWLLKIQAPSDKRITELDFPERWWKKGGLLWILAITELAEDGRYYSVFPEEDLLWDPYRREGCPYTPHSDLDICTRLGVPFALRYYIDKAPAPTPDMLWKAYVRGVPPPDDGVTTDFGSVLHGTQWYTEGVSKATEGLKLALSALTALYDSAAKRQAEDLGLKAYRAYPAVVQGVVWSSDSSQLLIYQPTLGVSFYDPPVLVRALNSYASALLAAAEDLVLRIALGRPQLAPWQCDDARLENQLREEFVRKVNEELGLNEATVRDFTEAIDRGKEDFESFLKRTGVVKVDAEVETALSTLLARVCGLSTEATVYTYYSMATGEILPLVITPRALPSKGGVTTGSFCSTLTDNLRKAEPGFTASDDLLSTFKYYFNNPLINGAMATLLSWGIEWAIILSAGLIAGPFPAAAELLVSGAPYLAALGSSAIMALLDGWLNNRTWDQVSEEIAVGAAAGTAVYRSVGRYISKISEYADTTASKIIARYYDFSFNWSANSILAATSNLWLIGG</sequence>
<dbReference type="AlphaFoldDB" id="Q8TYH3"/>
<dbReference type="RefSeq" id="WP_011018696.1">
    <property type="nucleotide sequence ID" value="NC_003551.1"/>
</dbReference>
<reference evidence="1 2" key="1">
    <citation type="journal article" date="2002" name="Proc. Natl. Acad. Sci. U.S.A.">
        <title>The complete genome of hyperthermophile Methanopyrus kandleri AV19 and monophyly of archaeal methanogens.</title>
        <authorList>
            <person name="Slesarev A.I."/>
            <person name="Mezhevaya K.V."/>
            <person name="Makarova K.S."/>
            <person name="Polushin N.N."/>
            <person name="Shcherbinina O.V."/>
            <person name="Shakhova V.V."/>
            <person name="Belova G.I."/>
            <person name="Aravind L."/>
            <person name="Natale D.A."/>
            <person name="Rogozin I.B."/>
            <person name="Tatusov R.L."/>
            <person name="Wolf Y.I."/>
            <person name="Stetter K.O."/>
            <person name="Malykh A.G."/>
            <person name="Koonin E.V."/>
            <person name="Kozyavkin S.A."/>
        </authorList>
    </citation>
    <scope>NUCLEOTIDE SEQUENCE [LARGE SCALE GENOMIC DNA]</scope>
    <source>
        <strain evidence="2">AV19 / DSM 6324 / JCM 9639 / NBRC 100938</strain>
    </source>
</reference>
<accession>Q8TYH3</accession>
<keyword evidence="2" id="KW-1185">Reference proteome</keyword>
<dbReference type="GeneID" id="1477629"/>
<gene>
    <name evidence="1" type="ordered locus">MK0326</name>
</gene>
<protein>
    <submittedName>
        <fullName evidence="1">Uncharacterized protein specific for M.kandleri, MK-5 family</fullName>
    </submittedName>
</protein>
<dbReference type="STRING" id="190192.MK0326"/>
<dbReference type="Proteomes" id="UP000001826">
    <property type="component" value="Chromosome"/>
</dbReference>
<evidence type="ECO:0000313" key="1">
    <source>
        <dbReference type="EMBL" id="AAM01541.1"/>
    </source>
</evidence>
<organism evidence="1 2">
    <name type="scientific">Methanopyrus kandleri (strain AV19 / DSM 6324 / JCM 9639 / NBRC 100938)</name>
    <dbReference type="NCBI Taxonomy" id="190192"/>
    <lineage>
        <taxon>Archaea</taxon>
        <taxon>Methanobacteriati</taxon>
        <taxon>Methanobacteriota</taxon>
        <taxon>Methanomada group</taxon>
        <taxon>Methanopyri</taxon>
        <taxon>Methanopyrales</taxon>
        <taxon>Methanopyraceae</taxon>
        <taxon>Methanopyrus</taxon>
    </lineage>
</organism>
<dbReference type="HOGENOM" id="CLU_481140_0_0_2"/>
<name>Q8TYH3_METKA</name>
<proteinExistence type="predicted"/>
<dbReference type="InParanoid" id="Q8TYH3"/>
<dbReference type="PaxDb" id="190192-MK0326"/>
<evidence type="ECO:0000313" key="2">
    <source>
        <dbReference type="Proteomes" id="UP000001826"/>
    </source>
</evidence>
<dbReference type="EnsemblBacteria" id="AAM01541">
    <property type="protein sequence ID" value="AAM01541"/>
    <property type="gene ID" value="MK0326"/>
</dbReference>
<dbReference type="EMBL" id="AE009439">
    <property type="protein sequence ID" value="AAM01541.1"/>
    <property type="molecule type" value="Genomic_DNA"/>
</dbReference>